<feature type="chain" id="PRO_5047288787" evidence="5">
    <location>
        <begin position="18"/>
        <end position="277"/>
    </location>
</feature>
<gene>
    <name evidence="7" type="ORF">IM725_10810</name>
</gene>
<dbReference type="InterPro" id="IPR001064">
    <property type="entry name" value="Beta/gamma_crystallin"/>
</dbReference>
<accession>A0ABR9SFM1</accession>
<keyword evidence="8" id="KW-1185">Reference proteome</keyword>
<dbReference type="InterPro" id="IPR051407">
    <property type="entry name" value="Bact_OM_lipoprot/Surf_antigen"/>
</dbReference>
<evidence type="ECO:0000259" key="6">
    <source>
        <dbReference type="PROSITE" id="PS50915"/>
    </source>
</evidence>
<sequence length="277" mass="29292">MKLIAKTLFATTTLAFAAAACAQITLYENEAFQGRSLTTQQRDGRLDRAGSASVIVVGERWEVCEAPRFNGHCTVLRPGQYPALSTMGLNDRIASARPLAADRHVAQADYAPMPLVAADYRRRDREALFDAPITSVRAVAGTPAQRCWMEREEVAQPQAQAQPAAAGYNLPGAAIGAVIGGILGHQVGGGTGKQIATVGGALGGAALGAQYGRNEPVATPVVQPVTQDVRRCDSHAAQAVPAYWDVGYRFRGTDHQVQMASQPGTTITVNDQGEPRA</sequence>
<dbReference type="EMBL" id="JADDOJ010000038">
    <property type="protein sequence ID" value="MBE7941060.1"/>
    <property type="molecule type" value="Genomic_DNA"/>
</dbReference>
<dbReference type="PANTHER" id="PTHR35603">
    <property type="match status" value="1"/>
</dbReference>
<name>A0ABR9SFM1_9BURK</name>
<proteinExistence type="inferred from homology"/>
<dbReference type="InterPro" id="IPR008816">
    <property type="entry name" value="Gly_zipper_2TM_dom"/>
</dbReference>
<evidence type="ECO:0000256" key="5">
    <source>
        <dbReference type="SAM" id="SignalP"/>
    </source>
</evidence>
<dbReference type="SMART" id="SM00247">
    <property type="entry name" value="XTALbg"/>
    <property type="match status" value="1"/>
</dbReference>
<dbReference type="RefSeq" id="WP_193780602.1">
    <property type="nucleotide sequence ID" value="NZ_JADDOJ010000038.1"/>
</dbReference>
<dbReference type="PANTHER" id="PTHR35603:SF2">
    <property type="entry name" value="OUTER MEMBRANE LIPOPROTEIN"/>
    <property type="match status" value="1"/>
</dbReference>
<feature type="domain" description="Beta/gamma crystallin 'Greek key'" evidence="6">
    <location>
        <begin position="59"/>
        <end position="100"/>
    </location>
</feature>
<keyword evidence="5" id="KW-0732">Signal</keyword>
<feature type="signal peptide" evidence="5">
    <location>
        <begin position="1"/>
        <end position="17"/>
    </location>
</feature>
<protein>
    <submittedName>
        <fullName evidence="7">Glycine zipper 2TM domain-containing protein</fullName>
    </submittedName>
</protein>
<evidence type="ECO:0000256" key="1">
    <source>
        <dbReference type="ARBA" id="ARBA00004370"/>
    </source>
</evidence>
<reference evidence="7 8" key="1">
    <citation type="submission" date="2020-10" db="EMBL/GenBank/DDBJ databases">
        <title>Draft genome of Ramlibacter aquaticus LMG 30558.</title>
        <authorList>
            <person name="Props R."/>
        </authorList>
    </citation>
    <scope>NUCLEOTIDE SEQUENCE [LARGE SCALE GENOMIC DNA]</scope>
    <source>
        <strain evidence="7 8">LMG 30558</strain>
    </source>
</reference>
<keyword evidence="4" id="KW-0472">Membrane</keyword>
<comment type="similarity">
    <text evidence="2">Belongs to the beta/gamma-crystallin family.</text>
</comment>
<comment type="caution">
    <text evidence="7">The sequence shown here is derived from an EMBL/GenBank/DDBJ whole genome shotgun (WGS) entry which is preliminary data.</text>
</comment>
<dbReference type="Proteomes" id="UP000715965">
    <property type="component" value="Unassembled WGS sequence"/>
</dbReference>
<dbReference type="SUPFAM" id="SSF49695">
    <property type="entry name" value="gamma-Crystallin-like"/>
    <property type="match status" value="1"/>
</dbReference>
<organism evidence="7 8">
    <name type="scientific">Ramlibacter aquaticus</name>
    <dbReference type="NCBI Taxonomy" id="2780094"/>
    <lineage>
        <taxon>Bacteria</taxon>
        <taxon>Pseudomonadati</taxon>
        <taxon>Pseudomonadota</taxon>
        <taxon>Betaproteobacteria</taxon>
        <taxon>Burkholderiales</taxon>
        <taxon>Comamonadaceae</taxon>
        <taxon>Ramlibacter</taxon>
    </lineage>
</organism>
<dbReference type="Pfam" id="PF00030">
    <property type="entry name" value="Crystall"/>
    <property type="match status" value="1"/>
</dbReference>
<evidence type="ECO:0000313" key="7">
    <source>
        <dbReference type="EMBL" id="MBE7941060.1"/>
    </source>
</evidence>
<comment type="subcellular location">
    <subcellularLocation>
        <location evidence="1">Membrane</location>
    </subcellularLocation>
</comment>
<keyword evidence="3" id="KW-0677">Repeat</keyword>
<dbReference type="Pfam" id="PF05433">
    <property type="entry name" value="Rick_17kDa_Anti"/>
    <property type="match status" value="1"/>
</dbReference>
<evidence type="ECO:0000256" key="2">
    <source>
        <dbReference type="ARBA" id="ARBA00009646"/>
    </source>
</evidence>
<dbReference type="PROSITE" id="PS50915">
    <property type="entry name" value="CRYSTALLIN_BETA_GAMMA"/>
    <property type="match status" value="1"/>
</dbReference>
<dbReference type="PROSITE" id="PS51257">
    <property type="entry name" value="PROKAR_LIPOPROTEIN"/>
    <property type="match status" value="1"/>
</dbReference>
<evidence type="ECO:0000313" key="8">
    <source>
        <dbReference type="Proteomes" id="UP000715965"/>
    </source>
</evidence>
<dbReference type="InterPro" id="IPR011024">
    <property type="entry name" value="G_crystallin-like"/>
</dbReference>
<dbReference type="Gene3D" id="2.60.20.10">
    <property type="entry name" value="Crystallins"/>
    <property type="match status" value="1"/>
</dbReference>
<evidence type="ECO:0000256" key="4">
    <source>
        <dbReference type="ARBA" id="ARBA00023136"/>
    </source>
</evidence>
<evidence type="ECO:0000256" key="3">
    <source>
        <dbReference type="ARBA" id="ARBA00022737"/>
    </source>
</evidence>